<accession>A0A1E3VZ59</accession>
<keyword evidence="3" id="KW-1185">Reference proteome</keyword>
<gene>
    <name evidence="2" type="ORF">AUC68_06315</name>
</gene>
<dbReference type="Proteomes" id="UP000094501">
    <property type="component" value="Unassembled WGS sequence"/>
</dbReference>
<sequence>MLPRLKRFADVLGGGRDAGGGLLRRALQYMLAEQHLYQRGTALDVWAFSEVYRQWRHELSGQADPMAQAKIDDAAFAALFDIDGEGHRDEPVIAFLMGLPPQQRLTLLLVYGEGFEHEDAGRILDVSSEMIAARLIRMSASLSDRLSERPPAQAAAIVETLYPEWHRASP</sequence>
<dbReference type="InterPro" id="IPR053867">
    <property type="entry name" value="PhyR_sigma4"/>
</dbReference>
<evidence type="ECO:0000259" key="1">
    <source>
        <dbReference type="Pfam" id="PF22233"/>
    </source>
</evidence>
<dbReference type="STRING" id="1774968.AUC68_06315"/>
<dbReference type="AlphaFoldDB" id="A0A1E3VZ59"/>
<dbReference type="SUPFAM" id="SSF88659">
    <property type="entry name" value="Sigma3 and sigma4 domains of RNA polymerase sigma factors"/>
    <property type="match status" value="1"/>
</dbReference>
<dbReference type="EMBL" id="LPWG01000012">
    <property type="protein sequence ID" value="ODR98812.1"/>
    <property type="molecule type" value="Genomic_DNA"/>
</dbReference>
<dbReference type="InterPro" id="IPR013324">
    <property type="entry name" value="RNA_pol_sigma_r3/r4-like"/>
</dbReference>
<reference evidence="2 3" key="1">
    <citation type="journal article" date="2016" name="Environ. Microbiol.">
        <title>New Methyloceanibacter diversity from North Sea sediments includes methanotroph containing solely the soluble methane monooxygenase.</title>
        <authorList>
            <person name="Vekeman B."/>
            <person name="Kerckhof F.M."/>
            <person name="Cremers G."/>
            <person name="de Vos P."/>
            <person name="Vandamme P."/>
            <person name="Boon N."/>
            <person name="Op den Camp H.J."/>
            <person name="Heylen K."/>
        </authorList>
    </citation>
    <scope>NUCLEOTIDE SEQUENCE [LARGE SCALE GENOMIC DNA]</scope>
    <source>
        <strain evidence="2 3">R-67174</strain>
    </source>
</reference>
<name>A0A1E3VZ59_9HYPH</name>
<evidence type="ECO:0000313" key="2">
    <source>
        <dbReference type="EMBL" id="ODR98812.1"/>
    </source>
</evidence>
<dbReference type="Gene3D" id="1.20.140.160">
    <property type="match status" value="1"/>
</dbReference>
<comment type="caution">
    <text evidence="2">The sequence shown here is derived from an EMBL/GenBank/DDBJ whole genome shotgun (WGS) entry which is preliminary data.</text>
</comment>
<feature type="domain" description="PhyR sigma4" evidence="1">
    <location>
        <begin position="96"/>
        <end position="133"/>
    </location>
</feature>
<dbReference type="Pfam" id="PF22233">
    <property type="entry name" value="PhyR_sigma-like"/>
    <property type="match status" value="1"/>
</dbReference>
<protein>
    <recommendedName>
        <fullName evidence="1">PhyR sigma4 domain-containing protein</fullName>
    </recommendedName>
</protein>
<proteinExistence type="predicted"/>
<organism evidence="2 3">
    <name type="scientific">Methyloceanibacter methanicus</name>
    <dbReference type="NCBI Taxonomy" id="1774968"/>
    <lineage>
        <taxon>Bacteria</taxon>
        <taxon>Pseudomonadati</taxon>
        <taxon>Pseudomonadota</taxon>
        <taxon>Alphaproteobacteria</taxon>
        <taxon>Hyphomicrobiales</taxon>
        <taxon>Hyphomicrobiaceae</taxon>
        <taxon>Methyloceanibacter</taxon>
    </lineage>
</organism>
<evidence type="ECO:0000313" key="3">
    <source>
        <dbReference type="Proteomes" id="UP000094501"/>
    </source>
</evidence>